<name>W9SGG0_9ROSA</name>
<proteinExistence type="predicted"/>
<reference evidence="2" key="1">
    <citation type="submission" date="2013-01" db="EMBL/GenBank/DDBJ databases">
        <title>Draft Genome Sequence of a Mulberry Tree, Morus notabilis C.K. Schneid.</title>
        <authorList>
            <person name="He N."/>
            <person name="Zhao S."/>
        </authorList>
    </citation>
    <scope>NUCLEOTIDE SEQUENCE</scope>
</reference>
<evidence type="ECO:0000313" key="2">
    <source>
        <dbReference type="Proteomes" id="UP000030645"/>
    </source>
</evidence>
<accession>W9SGG0</accession>
<dbReference type="Proteomes" id="UP000030645">
    <property type="component" value="Unassembled WGS sequence"/>
</dbReference>
<organism evidence="1 2">
    <name type="scientific">Morus notabilis</name>
    <dbReference type="NCBI Taxonomy" id="981085"/>
    <lineage>
        <taxon>Eukaryota</taxon>
        <taxon>Viridiplantae</taxon>
        <taxon>Streptophyta</taxon>
        <taxon>Embryophyta</taxon>
        <taxon>Tracheophyta</taxon>
        <taxon>Spermatophyta</taxon>
        <taxon>Magnoliopsida</taxon>
        <taxon>eudicotyledons</taxon>
        <taxon>Gunneridae</taxon>
        <taxon>Pentapetalae</taxon>
        <taxon>rosids</taxon>
        <taxon>fabids</taxon>
        <taxon>Rosales</taxon>
        <taxon>Moraceae</taxon>
        <taxon>Moreae</taxon>
        <taxon>Morus</taxon>
    </lineage>
</organism>
<dbReference type="AlphaFoldDB" id="W9SGG0"/>
<evidence type="ECO:0000313" key="1">
    <source>
        <dbReference type="EMBL" id="EXC31347.1"/>
    </source>
</evidence>
<protein>
    <submittedName>
        <fullName evidence="1">Uncharacterized protein</fullName>
    </submittedName>
</protein>
<sequence length="139" mass="15748">MPSPVVAWGPHLMICCLWEVVYLAEKFTTFVIRLLNSGLSSPIGFALVCMPNNSNGQLGFSTKAQYNYKVVLIHPAAPPDDDEDSCEFQVICVGFLKEQRMEDGNRLRDRANLKNKEQSEEQKQMSKKWTATCVFCLLQ</sequence>
<keyword evidence="2" id="KW-1185">Reference proteome</keyword>
<dbReference type="EMBL" id="KE346255">
    <property type="protein sequence ID" value="EXC31347.1"/>
    <property type="molecule type" value="Genomic_DNA"/>
</dbReference>
<gene>
    <name evidence="1" type="ORF">L484_017627</name>
</gene>